<dbReference type="CDD" id="cd18746">
    <property type="entry name" value="PIN_VapC4-5_FitB-like"/>
    <property type="match status" value="1"/>
</dbReference>
<dbReference type="AlphaFoldDB" id="A0A3B0VT53"/>
<evidence type="ECO:0000256" key="6">
    <source>
        <dbReference type="ARBA" id="ARBA00038093"/>
    </source>
</evidence>
<dbReference type="Gene3D" id="3.40.50.1010">
    <property type="entry name" value="5'-nuclease"/>
    <property type="match status" value="1"/>
</dbReference>
<evidence type="ECO:0000256" key="4">
    <source>
        <dbReference type="ARBA" id="ARBA00022801"/>
    </source>
</evidence>
<evidence type="ECO:0000256" key="5">
    <source>
        <dbReference type="ARBA" id="ARBA00022842"/>
    </source>
</evidence>
<dbReference type="InterPro" id="IPR029060">
    <property type="entry name" value="PIN-like_dom_sf"/>
</dbReference>
<dbReference type="EMBL" id="UOEU01001062">
    <property type="protein sequence ID" value="VAW43313.1"/>
    <property type="molecule type" value="Genomic_DNA"/>
</dbReference>
<protein>
    <recommendedName>
        <fullName evidence="7">PIN domain-containing protein</fullName>
    </recommendedName>
</protein>
<comment type="similarity">
    <text evidence="6">Belongs to the PINc/VapC protein family.</text>
</comment>
<proteinExistence type="inferred from homology"/>
<dbReference type="InterPro" id="IPR050556">
    <property type="entry name" value="Type_II_TA_system_RNase"/>
</dbReference>
<dbReference type="SUPFAM" id="SSF88723">
    <property type="entry name" value="PIN domain-like"/>
    <property type="match status" value="1"/>
</dbReference>
<name>A0A3B0VT53_9ZZZZ</name>
<organism evidence="8">
    <name type="scientific">hydrothermal vent metagenome</name>
    <dbReference type="NCBI Taxonomy" id="652676"/>
    <lineage>
        <taxon>unclassified sequences</taxon>
        <taxon>metagenomes</taxon>
        <taxon>ecological metagenomes</taxon>
    </lineage>
</organism>
<dbReference type="GO" id="GO:0004518">
    <property type="term" value="F:nuclease activity"/>
    <property type="evidence" value="ECO:0007669"/>
    <property type="project" value="UniProtKB-KW"/>
</dbReference>
<dbReference type="GO" id="GO:0016787">
    <property type="term" value="F:hydrolase activity"/>
    <property type="evidence" value="ECO:0007669"/>
    <property type="project" value="UniProtKB-KW"/>
</dbReference>
<keyword evidence="3" id="KW-0479">Metal-binding</keyword>
<reference evidence="8" key="1">
    <citation type="submission" date="2018-06" db="EMBL/GenBank/DDBJ databases">
        <authorList>
            <person name="Zhirakovskaya E."/>
        </authorList>
    </citation>
    <scope>NUCLEOTIDE SEQUENCE</scope>
</reference>
<keyword evidence="2" id="KW-0540">Nuclease</keyword>
<evidence type="ECO:0000256" key="1">
    <source>
        <dbReference type="ARBA" id="ARBA00001946"/>
    </source>
</evidence>
<dbReference type="GO" id="GO:0046872">
    <property type="term" value="F:metal ion binding"/>
    <property type="evidence" value="ECO:0007669"/>
    <property type="project" value="UniProtKB-KW"/>
</dbReference>
<evidence type="ECO:0000256" key="3">
    <source>
        <dbReference type="ARBA" id="ARBA00022723"/>
    </source>
</evidence>
<keyword evidence="4" id="KW-0378">Hydrolase</keyword>
<feature type="domain" description="PIN" evidence="7">
    <location>
        <begin position="3"/>
        <end position="124"/>
    </location>
</feature>
<dbReference type="Pfam" id="PF01850">
    <property type="entry name" value="PIN"/>
    <property type="match status" value="1"/>
</dbReference>
<dbReference type="PANTHER" id="PTHR33653">
    <property type="entry name" value="RIBONUCLEASE VAPC2"/>
    <property type="match status" value="1"/>
</dbReference>
<sequence length="141" mass="15893">MNYLLDTCVISELIVKEPNPKVVTWADSLADECTFLSVLTIGEIQRGISKLPDSKRKRTLVDWLATDLLGRFRGRLLVLDTAVLLKWGKLTAQLEAKGRPLPAIDSLFAAQALTHKMRFVTHNIKYFAGTDVNLLNPWQDE</sequence>
<accession>A0A3B0VT53</accession>
<gene>
    <name evidence="8" type="ORF">MNBD_CHLOROFLEXI01-782</name>
</gene>
<dbReference type="PANTHER" id="PTHR33653:SF1">
    <property type="entry name" value="RIBONUCLEASE VAPC2"/>
    <property type="match status" value="1"/>
</dbReference>
<comment type="cofactor">
    <cofactor evidence="1">
        <name>Mg(2+)</name>
        <dbReference type="ChEBI" id="CHEBI:18420"/>
    </cofactor>
</comment>
<evidence type="ECO:0000259" key="7">
    <source>
        <dbReference type="Pfam" id="PF01850"/>
    </source>
</evidence>
<evidence type="ECO:0000313" key="8">
    <source>
        <dbReference type="EMBL" id="VAW43313.1"/>
    </source>
</evidence>
<keyword evidence="5" id="KW-0460">Magnesium</keyword>
<dbReference type="InterPro" id="IPR002716">
    <property type="entry name" value="PIN_dom"/>
</dbReference>
<evidence type="ECO:0000256" key="2">
    <source>
        <dbReference type="ARBA" id="ARBA00022722"/>
    </source>
</evidence>